<evidence type="ECO:0000256" key="2">
    <source>
        <dbReference type="ARBA" id="ARBA00022679"/>
    </source>
</evidence>
<dbReference type="EMBL" id="LOWA01000032">
    <property type="protein sequence ID" value="KVE26960.1"/>
    <property type="molecule type" value="Genomic_DNA"/>
</dbReference>
<dbReference type="GO" id="GO:0003676">
    <property type="term" value="F:nucleic acid binding"/>
    <property type="evidence" value="ECO:0007669"/>
    <property type="project" value="InterPro"/>
</dbReference>
<evidence type="ECO:0000313" key="4">
    <source>
        <dbReference type="EMBL" id="KVE26960.1"/>
    </source>
</evidence>
<accession>A0A103E244</accession>
<sequence length="209" mass="22092">MSRTSPARPSAPRAAAAAGRGRPHTIRIIGGDWKRTPLPVLDVDGLRPTPDRVRETLFNWLGQDLEGRRCLDLFAGSGALGFEAASRGAASVVMVERHPRAAQQLRALKEKLAARAIEIAEADALRIAAGLAPGAFDVVFIDPPFGDAAALARALALAPDLVAPGGRLYVETGAPLDPAAHASLAGWQVCRHGKAGAVHYHLLQRENDE</sequence>
<dbReference type="PANTHER" id="PTHR43542:SF1">
    <property type="entry name" value="METHYLTRANSFERASE"/>
    <property type="match status" value="1"/>
</dbReference>
<dbReference type="AlphaFoldDB" id="A0A103E244"/>
<protein>
    <submittedName>
        <fullName evidence="4">16S rRNA (Guanine(966)-N(2))-methyltransferase RsmD</fullName>
    </submittedName>
</protein>
<dbReference type="PIRSF" id="PIRSF004553">
    <property type="entry name" value="CHP00095"/>
    <property type="match status" value="1"/>
</dbReference>
<dbReference type="PANTHER" id="PTHR43542">
    <property type="entry name" value="METHYLTRANSFERASE"/>
    <property type="match status" value="1"/>
</dbReference>
<evidence type="ECO:0000313" key="5">
    <source>
        <dbReference type="Proteomes" id="UP000062788"/>
    </source>
</evidence>
<keyword evidence="2 4" id="KW-0808">Transferase</keyword>
<evidence type="ECO:0000256" key="3">
    <source>
        <dbReference type="SAM" id="MobiDB-lite"/>
    </source>
</evidence>
<feature type="compositionally biased region" description="Low complexity" evidence="3">
    <location>
        <begin position="1"/>
        <end position="20"/>
    </location>
</feature>
<dbReference type="PROSITE" id="PS00092">
    <property type="entry name" value="N6_MTASE"/>
    <property type="match status" value="1"/>
</dbReference>
<gene>
    <name evidence="4" type="ORF">WS67_15460</name>
</gene>
<name>A0A103E244_9BURK</name>
<dbReference type="GO" id="GO:0031167">
    <property type="term" value="P:rRNA methylation"/>
    <property type="evidence" value="ECO:0007669"/>
    <property type="project" value="InterPro"/>
</dbReference>
<organism evidence="4 5">
    <name type="scientific">Burkholderia singularis</name>
    <dbReference type="NCBI Taxonomy" id="1503053"/>
    <lineage>
        <taxon>Bacteria</taxon>
        <taxon>Pseudomonadati</taxon>
        <taxon>Pseudomonadota</taxon>
        <taxon>Betaproteobacteria</taxon>
        <taxon>Burkholderiales</taxon>
        <taxon>Burkholderiaceae</taxon>
        <taxon>Burkholderia</taxon>
        <taxon>pseudomallei group</taxon>
    </lineage>
</organism>
<reference evidence="4 5" key="1">
    <citation type="submission" date="2015-11" db="EMBL/GenBank/DDBJ databases">
        <title>Expanding the genomic diversity of Burkholderia species for the development of highly accurate diagnostics.</title>
        <authorList>
            <person name="Sahl J."/>
            <person name="Keim P."/>
            <person name="Wagner D."/>
        </authorList>
    </citation>
    <scope>NUCLEOTIDE SEQUENCE [LARGE SCALE GENOMIC DNA]</scope>
    <source>
        <strain evidence="4 5">TSV85</strain>
    </source>
</reference>
<dbReference type="InterPro" id="IPR004398">
    <property type="entry name" value="RNA_MeTrfase_RsmD"/>
</dbReference>
<dbReference type="SUPFAM" id="SSF53335">
    <property type="entry name" value="S-adenosyl-L-methionine-dependent methyltransferases"/>
    <property type="match status" value="1"/>
</dbReference>
<dbReference type="CDD" id="cd02440">
    <property type="entry name" value="AdoMet_MTases"/>
    <property type="match status" value="1"/>
</dbReference>
<dbReference type="Gene3D" id="3.40.50.150">
    <property type="entry name" value="Vaccinia Virus protein VP39"/>
    <property type="match status" value="1"/>
</dbReference>
<dbReference type="InterPro" id="IPR002052">
    <property type="entry name" value="DNA_methylase_N6_adenine_CS"/>
</dbReference>
<keyword evidence="1 4" id="KW-0489">Methyltransferase</keyword>
<dbReference type="Pfam" id="PF03602">
    <property type="entry name" value="Cons_hypoth95"/>
    <property type="match status" value="1"/>
</dbReference>
<comment type="caution">
    <text evidence="4">The sequence shown here is derived from an EMBL/GenBank/DDBJ whole genome shotgun (WGS) entry which is preliminary data.</text>
</comment>
<dbReference type="NCBIfam" id="TIGR00095">
    <property type="entry name" value="16S rRNA (guanine(966)-N(2))-methyltransferase RsmD"/>
    <property type="match status" value="1"/>
</dbReference>
<dbReference type="OrthoDB" id="9803017at2"/>
<proteinExistence type="predicted"/>
<keyword evidence="5" id="KW-1185">Reference proteome</keyword>
<dbReference type="InterPro" id="IPR029063">
    <property type="entry name" value="SAM-dependent_MTases_sf"/>
</dbReference>
<evidence type="ECO:0000256" key="1">
    <source>
        <dbReference type="ARBA" id="ARBA00022603"/>
    </source>
</evidence>
<dbReference type="RefSeq" id="WP_059517757.1">
    <property type="nucleotide sequence ID" value="NZ_LOWA01000032.1"/>
</dbReference>
<dbReference type="Proteomes" id="UP000062788">
    <property type="component" value="Unassembled WGS sequence"/>
</dbReference>
<dbReference type="GO" id="GO:0008168">
    <property type="term" value="F:methyltransferase activity"/>
    <property type="evidence" value="ECO:0007669"/>
    <property type="project" value="UniProtKB-KW"/>
</dbReference>
<feature type="region of interest" description="Disordered" evidence="3">
    <location>
        <begin position="1"/>
        <end position="22"/>
    </location>
</feature>